<protein>
    <submittedName>
        <fullName evidence="2">ElaA protein</fullName>
    </submittedName>
</protein>
<gene>
    <name evidence="2" type="ORF">SAMN04487995_1377</name>
</gene>
<dbReference type="OrthoDB" id="9796171at2"/>
<dbReference type="PROSITE" id="PS51186">
    <property type="entry name" value="GNAT"/>
    <property type="match status" value="1"/>
</dbReference>
<dbReference type="InterPro" id="IPR016181">
    <property type="entry name" value="Acyl_CoA_acyltransferase"/>
</dbReference>
<dbReference type="Pfam" id="PF13673">
    <property type="entry name" value="Acetyltransf_10"/>
    <property type="match status" value="1"/>
</dbReference>
<feature type="domain" description="N-acetyltransferase" evidence="1">
    <location>
        <begin position="10"/>
        <end position="152"/>
    </location>
</feature>
<evidence type="ECO:0000259" key="1">
    <source>
        <dbReference type="PROSITE" id="PS51186"/>
    </source>
</evidence>
<keyword evidence="3" id="KW-1185">Reference proteome</keyword>
<dbReference type="STRING" id="408657.SAMN04487995_1377"/>
<dbReference type="SUPFAM" id="SSF55729">
    <property type="entry name" value="Acyl-CoA N-acyltransferases (Nat)"/>
    <property type="match status" value="1"/>
</dbReference>
<accession>A0A1H6RKL8</accession>
<dbReference type="EMBL" id="FNXY01000002">
    <property type="protein sequence ID" value="SEI56351.1"/>
    <property type="molecule type" value="Genomic_DNA"/>
</dbReference>
<proteinExistence type="predicted"/>
<name>A0A1H6RKL8_9BACT</name>
<dbReference type="Gene3D" id="3.40.630.30">
    <property type="match status" value="1"/>
</dbReference>
<dbReference type="Proteomes" id="UP000199532">
    <property type="component" value="Unassembled WGS sequence"/>
</dbReference>
<sequence>MNLKLQWSLKSFQELDVYELYELLRLRNEVFVIEQNCIFPDQDNKDQKCHHLSGTYEGNLMAYARIVPPGLSYEYPSIGRVVVSPAGRGKSYGVELMHKSIKVLTELYGPSIIRIGAQLYLTKFYESFGFKQSSEVYDEDGIDHIEMTLTPVLGNNGVH</sequence>
<evidence type="ECO:0000313" key="3">
    <source>
        <dbReference type="Proteomes" id="UP000199532"/>
    </source>
</evidence>
<dbReference type="GO" id="GO:0016747">
    <property type="term" value="F:acyltransferase activity, transferring groups other than amino-acyl groups"/>
    <property type="evidence" value="ECO:0007669"/>
    <property type="project" value="InterPro"/>
</dbReference>
<dbReference type="AlphaFoldDB" id="A0A1H6RKL8"/>
<reference evidence="2 3" key="1">
    <citation type="submission" date="2016-10" db="EMBL/GenBank/DDBJ databases">
        <authorList>
            <person name="de Groot N.N."/>
        </authorList>
    </citation>
    <scope>NUCLEOTIDE SEQUENCE [LARGE SCALE GENOMIC DNA]</scope>
    <source>
        <strain evidence="2 3">DSM 19938</strain>
    </source>
</reference>
<dbReference type="InterPro" id="IPR000182">
    <property type="entry name" value="GNAT_dom"/>
</dbReference>
<organism evidence="2 3">
    <name type="scientific">Dyadobacter koreensis</name>
    <dbReference type="NCBI Taxonomy" id="408657"/>
    <lineage>
        <taxon>Bacteria</taxon>
        <taxon>Pseudomonadati</taxon>
        <taxon>Bacteroidota</taxon>
        <taxon>Cytophagia</taxon>
        <taxon>Cytophagales</taxon>
        <taxon>Spirosomataceae</taxon>
        <taxon>Dyadobacter</taxon>
    </lineage>
</organism>
<dbReference type="CDD" id="cd04301">
    <property type="entry name" value="NAT_SF"/>
    <property type="match status" value="1"/>
</dbReference>
<dbReference type="RefSeq" id="WP_090333764.1">
    <property type="nucleotide sequence ID" value="NZ_FNXY01000002.1"/>
</dbReference>
<evidence type="ECO:0000313" key="2">
    <source>
        <dbReference type="EMBL" id="SEI56351.1"/>
    </source>
</evidence>